<organism evidence="2 3">
    <name type="scientific">Dysgonomonas capnocytophagoides</name>
    <dbReference type="NCBI Taxonomy" id="45254"/>
    <lineage>
        <taxon>Bacteria</taxon>
        <taxon>Pseudomonadati</taxon>
        <taxon>Bacteroidota</taxon>
        <taxon>Bacteroidia</taxon>
        <taxon>Bacteroidales</taxon>
        <taxon>Dysgonomonadaceae</taxon>
        <taxon>Dysgonomonas</taxon>
    </lineage>
</organism>
<dbReference type="SMART" id="SM00855">
    <property type="entry name" value="PGAM"/>
    <property type="match status" value="1"/>
</dbReference>
<dbReference type="Gene3D" id="3.40.50.1240">
    <property type="entry name" value="Phosphoglycerate mutase-like"/>
    <property type="match status" value="1"/>
</dbReference>
<dbReference type="AlphaFoldDB" id="A0A4Y8L232"/>
<evidence type="ECO:0000313" key="3">
    <source>
        <dbReference type="Proteomes" id="UP000297861"/>
    </source>
</evidence>
<dbReference type="InterPro" id="IPR029033">
    <property type="entry name" value="His_PPase_superfam"/>
</dbReference>
<dbReference type="InterPro" id="IPR050275">
    <property type="entry name" value="PGM_Phosphatase"/>
</dbReference>
<dbReference type="CDD" id="cd07067">
    <property type="entry name" value="HP_PGM_like"/>
    <property type="match status" value="1"/>
</dbReference>
<keyword evidence="3" id="KW-1185">Reference proteome</keyword>
<protein>
    <recommendedName>
        <fullName evidence="1">Alpha-ribazole phosphatase</fullName>
        <ecNumber evidence="1">3.1.3.73</ecNumber>
    </recommendedName>
</protein>
<dbReference type="EMBL" id="SOML01000006">
    <property type="protein sequence ID" value="TFD96204.1"/>
    <property type="molecule type" value="Genomic_DNA"/>
</dbReference>
<reference evidence="2 3" key="1">
    <citation type="submission" date="2019-03" db="EMBL/GenBank/DDBJ databases">
        <title>San Antonio Military Medical Center submission to MRSN (WRAIR), pending publication.</title>
        <authorList>
            <person name="Blyth D.M."/>
            <person name="Mccarthy S.L."/>
            <person name="Schall S.E."/>
            <person name="Stam J.A."/>
            <person name="Ong A.C."/>
            <person name="Mcgann P.T."/>
        </authorList>
    </citation>
    <scope>NUCLEOTIDE SEQUENCE [LARGE SCALE GENOMIC DNA]</scope>
    <source>
        <strain evidence="2 3">MRSN571793</strain>
    </source>
</reference>
<dbReference type="SUPFAM" id="SSF53254">
    <property type="entry name" value="Phosphoglycerate mutase-like"/>
    <property type="match status" value="1"/>
</dbReference>
<sequence length="176" mass="20475">MKLYFIRHTSVDVPQGVCYGQSNVPVRETFEQEAEQVKTNLEGLQFEAVYSSPLSRCRKLARYCGFEDRMVLVDRLKEMYFGNWEMKRWDDISGEKISKWYDNWVEEPTDGGESFRIFYNRVVSFLDELKNQDYENVVIFAHGGVINCAKVYAGVATLDKLFESTPTYGEIVCLEI</sequence>
<proteinExistence type="predicted"/>
<dbReference type="GO" id="GO:0009236">
    <property type="term" value="P:cobalamin biosynthetic process"/>
    <property type="evidence" value="ECO:0007669"/>
    <property type="project" value="UniProtKB-UniRule"/>
</dbReference>
<dbReference type="Pfam" id="PF00300">
    <property type="entry name" value="His_Phos_1"/>
    <property type="match status" value="1"/>
</dbReference>
<dbReference type="GO" id="GO:0043755">
    <property type="term" value="F:alpha-ribazole phosphatase activity"/>
    <property type="evidence" value="ECO:0007669"/>
    <property type="project" value="UniProtKB-UniRule"/>
</dbReference>
<dbReference type="InterPro" id="IPR017578">
    <property type="entry name" value="Ribazole_CobC"/>
</dbReference>
<dbReference type="Proteomes" id="UP000297861">
    <property type="component" value="Unassembled WGS sequence"/>
</dbReference>
<dbReference type="PANTHER" id="PTHR48100:SF59">
    <property type="entry name" value="ADENOSYLCOBALAMIN_ALPHA-RIBAZOLE PHOSPHATASE"/>
    <property type="match status" value="1"/>
</dbReference>
<dbReference type="EC" id="3.1.3.73" evidence="1"/>
<name>A0A4Y8L232_9BACT</name>
<dbReference type="RefSeq" id="WP_026627889.1">
    <property type="nucleotide sequence ID" value="NZ_JAWZLG010000015.1"/>
</dbReference>
<accession>A0A4Y8L232</accession>
<dbReference type="NCBIfam" id="TIGR03162">
    <property type="entry name" value="ribazole_cobC"/>
    <property type="match status" value="1"/>
</dbReference>
<gene>
    <name evidence="2" type="primary">cobC</name>
    <name evidence="2" type="ORF">E2605_11465</name>
</gene>
<dbReference type="STRING" id="1121485.GCA_000426485_00639"/>
<evidence type="ECO:0000256" key="1">
    <source>
        <dbReference type="NCBIfam" id="TIGR03162"/>
    </source>
</evidence>
<dbReference type="PANTHER" id="PTHR48100">
    <property type="entry name" value="BROAD-SPECIFICITY PHOSPHATASE YOR283W-RELATED"/>
    <property type="match status" value="1"/>
</dbReference>
<evidence type="ECO:0000313" key="2">
    <source>
        <dbReference type="EMBL" id="TFD96204.1"/>
    </source>
</evidence>
<dbReference type="OrthoDB" id="9782128at2"/>
<comment type="caution">
    <text evidence="2">The sequence shown here is derived from an EMBL/GenBank/DDBJ whole genome shotgun (WGS) entry which is preliminary data.</text>
</comment>
<dbReference type="GO" id="GO:0005737">
    <property type="term" value="C:cytoplasm"/>
    <property type="evidence" value="ECO:0007669"/>
    <property type="project" value="TreeGrafter"/>
</dbReference>
<dbReference type="InterPro" id="IPR013078">
    <property type="entry name" value="His_Pase_superF_clade-1"/>
</dbReference>